<dbReference type="PANTHER" id="PTHR14307">
    <property type="entry name" value="C6ORF47 FAMILY MEMBER"/>
    <property type="match status" value="1"/>
</dbReference>
<keyword evidence="4" id="KW-1185">Reference proteome</keyword>
<protein>
    <submittedName>
        <fullName evidence="3">Uncharacterized protein</fullName>
    </submittedName>
</protein>
<feature type="compositionally biased region" description="Basic and acidic residues" evidence="1">
    <location>
        <begin position="197"/>
        <end position="208"/>
    </location>
</feature>
<dbReference type="OrthoDB" id="9950360at2759"/>
<accession>A0A803SUZ8</accession>
<reference evidence="3" key="2">
    <citation type="submission" date="2025-08" db="UniProtKB">
        <authorList>
            <consortium name="Ensembl"/>
        </authorList>
    </citation>
    <scope>IDENTIFICATION</scope>
</reference>
<dbReference type="PANTHER" id="PTHR14307:SF0">
    <property type="entry name" value="SI:CH73-25F10.6"/>
    <property type="match status" value="1"/>
</dbReference>
<dbReference type="InParanoid" id="A0A803SUZ8"/>
<gene>
    <name evidence="3" type="primary">c2h6orf47</name>
</gene>
<dbReference type="CTD" id="118081043"/>
<evidence type="ECO:0000313" key="4">
    <source>
        <dbReference type="Proteomes" id="UP000001646"/>
    </source>
</evidence>
<dbReference type="KEGG" id="acs:103278052"/>
<evidence type="ECO:0000313" key="3">
    <source>
        <dbReference type="Ensembl" id="ENSACAP00000026788.1"/>
    </source>
</evidence>
<feature type="region of interest" description="Disordered" evidence="1">
    <location>
        <begin position="21"/>
        <end position="48"/>
    </location>
</feature>
<feature type="region of interest" description="Disordered" evidence="1">
    <location>
        <begin position="184"/>
        <end position="217"/>
    </location>
</feature>
<dbReference type="InterPro" id="IPR029073">
    <property type="entry name" value="DUF4661"/>
</dbReference>
<keyword evidence="2" id="KW-0812">Transmembrane</keyword>
<dbReference type="Proteomes" id="UP000001646">
    <property type="component" value="Chromosome 2"/>
</dbReference>
<name>A0A803SUZ8_ANOCA</name>
<keyword evidence="2" id="KW-0472">Membrane</keyword>
<evidence type="ECO:0000256" key="1">
    <source>
        <dbReference type="SAM" id="MobiDB-lite"/>
    </source>
</evidence>
<organism evidence="3 4">
    <name type="scientific">Anolis carolinensis</name>
    <name type="common">Green anole</name>
    <name type="synonym">American chameleon</name>
    <dbReference type="NCBI Taxonomy" id="28377"/>
    <lineage>
        <taxon>Eukaryota</taxon>
        <taxon>Metazoa</taxon>
        <taxon>Chordata</taxon>
        <taxon>Craniata</taxon>
        <taxon>Vertebrata</taxon>
        <taxon>Euteleostomi</taxon>
        <taxon>Lepidosauria</taxon>
        <taxon>Squamata</taxon>
        <taxon>Bifurcata</taxon>
        <taxon>Unidentata</taxon>
        <taxon>Episquamata</taxon>
        <taxon>Toxicofera</taxon>
        <taxon>Iguania</taxon>
        <taxon>Dactyloidae</taxon>
        <taxon>Anolis</taxon>
    </lineage>
</organism>
<reference evidence="3 4" key="1">
    <citation type="submission" date="2009-12" db="EMBL/GenBank/DDBJ databases">
        <title>The Genome Sequence of Anolis carolinensis (Green Anole Lizard).</title>
        <authorList>
            <consortium name="The Genome Sequencing Platform"/>
            <person name="Di Palma F."/>
            <person name="Alfoldi J."/>
            <person name="Heiman D."/>
            <person name="Young S."/>
            <person name="Grabherr M."/>
            <person name="Johnson J."/>
            <person name="Lander E.S."/>
            <person name="Lindblad-Toh K."/>
        </authorList>
    </citation>
    <scope>NUCLEOTIDE SEQUENCE [LARGE SCALE GENOMIC DNA]</scope>
    <source>
        <strain evidence="3 4">JBL SC #1</strain>
    </source>
</reference>
<dbReference type="GeneTree" id="ENSGT01000000215801"/>
<dbReference type="Pfam" id="PF15576">
    <property type="entry name" value="DUF4661"/>
    <property type="match status" value="1"/>
</dbReference>
<feature type="transmembrane region" description="Helical" evidence="2">
    <location>
        <begin position="136"/>
        <end position="157"/>
    </location>
</feature>
<sequence length="217" mass="24277">MFFSRAKSWLPGLPWRRPKAEDVWGKPQEDWKEGFEKTPPRAPPPSKARWWSGPRVLEAIGWGQNAAGRAHSLLASIPQHLTPPKSSMESPEHFQICFNFARHLFDLCVVTLLCASSPAFRLVLDIVGFGGPIKVWLHGFACFLVTAYGMYLALWLVQEYLVQFACLYGFLQTLVLCVSIRAGPPEPQEDEQGADLDATKGETSKEEELSATDTSKQ</sequence>
<feature type="compositionally biased region" description="Basic and acidic residues" evidence="1">
    <location>
        <begin position="21"/>
        <end position="39"/>
    </location>
</feature>
<dbReference type="Ensembl" id="ENSACAT00000047530.1">
    <property type="protein sequence ID" value="ENSACAP00000026788.1"/>
    <property type="gene ID" value="ENSACAG00000038743.1"/>
</dbReference>
<dbReference type="GeneID" id="103278052"/>
<dbReference type="AlphaFoldDB" id="A0A803SUZ8"/>
<keyword evidence="2" id="KW-1133">Transmembrane helix</keyword>
<proteinExistence type="predicted"/>
<evidence type="ECO:0000256" key="2">
    <source>
        <dbReference type="SAM" id="Phobius"/>
    </source>
</evidence>
<reference evidence="3" key="3">
    <citation type="submission" date="2025-09" db="UniProtKB">
        <authorList>
            <consortium name="Ensembl"/>
        </authorList>
    </citation>
    <scope>IDENTIFICATION</scope>
</reference>